<proteinExistence type="predicted"/>
<protein>
    <submittedName>
        <fullName evidence="3">Uncharacterized protein</fullName>
    </submittedName>
</protein>
<keyword evidence="1" id="KW-0175">Coiled coil</keyword>
<feature type="coiled-coil region" evidence="1">
    <location>
        <begin position="104"/>
        <end position="131"/>
    </location>
</feature>
<feature type="compositionally biased region" description="Polar residues" evidence="2">
    <location>
        <begin position="65"/>
        <end position="77"/>
    </location>
</feature>
<dbReference type="EMBL" id="BLAY01000150">
    <property type="protein sequence ID" value="GET42150.1"/>
    <property type="molecule type" value="Genomic_DNA"/>
</dbReference>
<feature type="region of interest" description="Disordered" evidence="2">
    <location>
        <begin position="65"/>
        <end position="94"/>
    </location>
</feature>
<evidence type="ECO:0000313" key="4">
    <source>
        <dbReference type="Proteomes" id="UP001050975"/>
    </source>
</evidence>
<feature type="compositionally biased region" description="Polar residues" evidence="2">
    <location>
        <begin position="17"/>
        <end position="31"/>
    </location>
</feature>
<reference evidence="3" key="1">
    <citation type="submission" date="2019-10" db="EMBL/GenBank/DDBJ databases">
        <title>Draft genome sequece of Microseira wollei NIES-4236.</title>
        <authorList>
            <person name="Yamaguchi H."/>
            <person name="Suzuki S."/>
            <person name="Kawachi M."/>
        </authorList>
    </citation>
    <scope>NUCLEOTIDE SEQUENCE</scope>
    <source>
        <strain evidence="3">NIES-4236</strain>
    </source>
</reference>
<keyword evidence="4" id="KW-1185">Reference proteome</keyword>
<dbReference type="Proteomes" id="UP001050975">
    <property type="component" value="Unassembled WGS sequence"/>
</dbReference>
<organism evidence="3 4">
    <name type="scientific">Microseira wollei NIES-4236</name>
    <dbReference type="NCBI Taxonomy" id="2530354"/>
    <lineage>
        <taxon>Bacteria</taxon>
        <taxon>Bacillati</taxon>
        <taxon>Cyanobacteriota</taxon>
        <taxon>Cyanophyceae</taxon>
        <taxon>Oscillatoriophycideae</taxon>
        <taxon>Aerosakkonematales</taxon>
        <taxon>Aerosakkonemataceae</taxon>
        <taxon>Microseira</taxon>
    </lineage>
</organism>
<evidence type="ECO:0000256" key="2">
    <source>
        <dbReference type="SAM" id="MobiDB-lite"/>
    </source>
</evidence>
<evidence type="ECO:0000313" key="3">
    <source>
        <dbReference type="EMBL" id="GET42150.1"/>
    </source>
</evidence>
<gene>
    <name evidence="3" type="ORF">MiSe_69640</name>
</gene>
<evidence type="ECO:0000256" key="1">
    <source>
        <dbReference type="SAM" id="Coils"/>
    </source>
</evidence>
<dbReference type="AlphaFoldDB" id="A0AAV3XM90"/>
<name>A0AAV3XM90_9CYAN</name>
<accession>A0AAV3XM90</accession>
<comment type="caution">
    <text evidence="3">The sequence shown here is derived from an EMBL/GenBank/DDBJ whole genome shotgun (WGS) entry which is preliminary data.</text>
</comment>
<feature type="region of interest" description="Disordered" evidence="2">
    <location>
        <begin position="17"/>
        <end position="52"/>
    </location>
</feature>
<sequence>MRLELKQIEATLQQIAAQNAATGEQPSASQKEQTKEHLSSAATGKSDAQAAKKVLRDPLSELKLGSQSAVVPAQTKSPALPKLKQPSFSSHRHGINPNLPMTLLKEIEATLAGWQAELKQILQQIQEVYQEGAVIEGWVESAEEGKPPAEAGVNASPNPFFRGYRLCGVDGDGKLWSRSITPQQLPEVSLGIARYQKLKQFLTRKQELEHRLNELAEMLILVQGHLQKL</sequence>
<dbReference type="RefSeq" id="WP_226589265.1">
    <property type="nucleotide sequence ID" value="NZ_BLAY01000150.1"/>
</dbReference>